<evidence type="ECO:0000313" key="2">
    <source>
        <dbReference type="Proteomes" id="UP000651475"/>
    </source>
</evidence>
<gene>
    <name evidence="1" type="ORF">H8S65_13680</name>
</gene>
<dbReference type="InterPro" id="IPR011250">
    <property type="entry name" value="OMP/PagP_B-barrel"/>
</dbReference>
<reference evidence="1 2" key="1">
    <citation type="submission" date="2020-08" db="EMBL/GenBank/DDBJ databases">
        <title>Genome public.</title>
        <authorList>
            <person name="Liu C."/>
            <person name="Sun Q."/>
        </authorList>
    </citation>
    <scope>NUCLEOTIDE SEQUENCE [LARGE SCALE GENOMIC DNA]</scope>
    <source>
        <strain evidence="1 2">NSJ-79</strain>
    </source>
</reference>
<dbReference type="RefSeq" id="WP_186930492.1">
    <property type="nucleotide sequence ID" value="NZ_JACOOJ010000025.1"/>
</dbReference>
<evidence type="ECO:0008006" key="3">
    <source>
        <dbReference type="Google" id="ProtNLM"/>
    </source>
</evidence>
<dbReference type="EMBL" id="JACOOJ010000025">
    <property type="protein sequence ID" value="MBC5633807.1"/>
    <property type="molecule type" value="Genomic_DNA"/>
</dbReference>
<protein>
    <recommendedName>
        <fullName evidence="3">Outer membrane protein beta-barrel domain-containing protein</fullName>
    </recommendedName>
</protein>
<organism evidence="1 2">
    <name type="scientific">Parabacteroides hominis</name>
    <dbReference type="NCBI Taxonomy" id="2763057"/>
    <lineage>
        <taxon>Bacteria</taxon>
        <taxon>Pseudomonadati</taxon>
        <taxon>Bacteroidota</taxon>
        <taxon>Bacteroidia</taxon>
        <taxon>Bacteroidales</taxon>
        <taxon>Tannerellaceae</taxon>
        <taxon>Parabacteroides</taxon>
    </lineage>
</organism>
<comment type="caution">
    <text evidence="1">The sequence shown here is derived from an EMBL/GenBank/DDBJ whole genome shotgun (WGS) entry which is preliminary data.</text>
</comment>
<evidence type="ECO:0000313" key="1">
    <source>
        <dbReference type="EMBL" id="MBC5633807.1"/>
    </source>
</evidence>
<proteinExistence type="predicted"/>
<name>A0ABR7DSB4_9BACT</name>
<accession>A0ABR7DSB4</accession>
<dbReference type="Proteomes" id="UP000651475">
    <property type="component" value="Unassembled WGS sequence"/>
</dbReference>
<sequence length="178" mass="20032">MKTFIITLICLFSVLTIQAQLKEKGFFIEASAGYGQYKWDASTDRFAMIAPSIGYKFNPKWTAGIKMQIETASPNFLYLTGYAQYHYWCKKRLGLFGELQATYASSTNLTPSNEHGEVGLTLGGTFALTDRLGLILHYGYIGYSGDHYGRDQGACWNGGDFIVDVDWRRLLLGVQFIF</sequence>
<keyword evidence="2" id="KW-1185">Reference proteome</keyword>
<dbReference type="SUPFAM" id="SSF56925">
    <property type="entry name" value="OMPA-like"/>
    <property type="match status" value="1"/>
</dbReference>